<dbReference type="WBParaSite" id="ECPE_0000094401-mRNA-1">
    <property type="protein sequence ID" value="ECPE_0000094401-mRNA-1"/>
    <property type="gene ID" value="ECPE_0000094401"/>
</dbReference>
<name>A0A183A1V9_9TREM</name>
<evidence type="ECO:0000313" key="3">
    <source>
        <dbReference type="WBParaSite" id="ECPE_0000094401-mRNA-1"/>
    </source>
</evidence>
<dbReference type="EMBL" id="UZAN01004307">
    <property type="protein sequence ID" value="VDP31216.1"/>
    <property type="molecule type" value="Genomic_DNA"/>
</dbReference>
<sequence>MSRTPKYCSADTQCFERIDYRHVAVVELFVSFARVSLFEFWRITAIRKDLEKPYGAESSFAPEGIPQLK</sequence>
<keyword evidence="2" id="KW-1185">Reference proteome</keyword>
<accession>A0A183A1V9</accession>
<organism evidence="3">
    <name type="scientific">Echinostoma caproni</name>
    <dbReference type="NCBI Taxonomy" id="27848"/>
    <lineage>
        <taxon>Eukaryota</taxon>
        <taxon>Metazoa</taxon>
        <taxon>Spiralia</taxon>
        <taxon>Lophotrochozoa</taxon>
        <taxon>Platyhelminthes</taxon>
        <taxon>Trematoda</taxon>
        <taxon>Digenea</taxon>
        <taxon>Plagiorchiida</taxon>
        <taxon>Echinostomata</taxon>
        <taxon>Echinostomatoidea</taxon>
        <taxon>Echinostomatidae</taxon>
        <taxon>Echinostoma</taxon>
    </lineage>
</organism>
<gene>
    <name evidence="1" type="ORF">ECPE_LOCUS944</name>
</gene>
<protein>
    <submittedName>
        <fullName evidence="1 3">Uncharacterized protein</fullName>
    </submittedName>
</protein>
<dbReference type="AlphaFoldDB" id="A0A183A1V9"/>
<reference evidence="1 2" key="2">
    <citation type="submission" date="2018-11" db="EMBL/GenBank/DDBJ databases">
        <authorList>
            <consortium name="Pathogen Informatics"/>
        </authorList>
    </citation>
    <scope>NUCLEOTIDE SEQUENCE [LARGE SCALE GENOMIC DNA]</scope>
    <source>
        <strain evidence="1 2">Egypt</strain>
    </source>
</reference>
<dbReference type="Proteomes" id="UP000272942">
    <property type="component" value="Unassembled WGS sequence"/>
</dbReference>
<evidence type="ECO:0000313" key="1">
    <source>
        <dbReference type="EMBL" id="VDP31216.1"/>
    </source>
</evidence>
<evidence type="ECO:0000313" key="2">
    <source>
        <dbReference type="Proteomes" id="UP000272942"/>
    </source>
</evidence>
<proteinExistence type="predicted"/>
<reference evidence="3" key="1">
    <citation type="submission" date="2016-06" db="UniProtKB">
        <authorList>
            <consortium name="WormBaseParasite"/>
        </authorList>
    </citation>
    <scope>IDENTIFICATION</scope>
</reference>